<sequence length="187" mass="21110">MHRMKQQNQELKPQHIKIVNIEGGGGEGLIPITFDHSMVHSNASKVASPHVGISERKGKLVTDPRLVQSETIVKVEPDDRNVNIKQGMMGKIYNGKPMKVGLVNLEKQDKKSLDINDAFSEFIEREKNRIRTMSNVGKGQNNHVLEEANYVNKMENHNDHFSDFIVQAKKRIRTTSNVGKTSSLKRG</sequence>
<name>A0A072U1W6_MEDTR</name>
<dbReference type="PANTHER" id="PTHR36746:SF12">
    <property type="entry name" value="DUF4005 DOMAIN-CONTAINING PROTEIN"/>
    <property type="match status" value="1"/>
</dbReference>
<organism evidence="1 3">
    <name type="scientific">Medicago truncatula</name>
    <name type="common">Barrel medic</name>
    <name type="synonym">Medicago tribuloides</name>
    <dbReference type="NCBI Taxonomy" id="3880"/>
    <lineage>
        <taxon>Eukaryota</taxon>
        <taxon>Viridiplantae</taxon>
        <taxon>Streptophyta</taxon>
        <taxon>Embryophyta</taxon>
        <taxon>Tracheophyta</taxon>
        <taxon>Spermatophyta</taxon>
        <taxon>Magnoliopsida</taxon>
        <taxon>eudicotyledons</taxon>
        <taxon>Gunneridae</taxon>
        <taxon>Pentapetalae</taxon>
        <taxon>rosids</taxon>
        <taxon>fabids</taxon>
        <taxon>Fabales</taxon>
        <taxon>Fabaceae</taxon>
        <taxon>Papilionoideae</taxon>
        <taxon>50 kb inversion clade</taxon>
        <taxon>NPAAA clade</taxon>
        <taxon>Hologalegina</taxon>
        <taxon>IRL clade</taxon>
        <taxon>Trifolieae</taxon>
        <taxon>Medicago</taxon>
    </lineage>
</organism>
<protein>
    <submittedName>
        <fullName evidence="1 2">Uncharacterized protein</fullName>
    </submittedName>
</protein>
<reference evidence="1 3" key="2">
    <citation type="journal article" date="2014" name="BMC Genomics">
        <title>An improved genome release (version Mt4.0) for the model legume Medicago truncatula.</title>
        <authorList>
            <person name="Tang H."/>
            <person name="Krishnakumar V."/>
            <person name="Bidwell S."/>
            <person name="Rosen B."/>
            <person name="Chan A."/>
            <person name="Zhou S."/>
            <person name="Gentzbittel L."/>
            <person name="Childs K.L."/>
            <person name="Yandell M."/>
            <person name="Gundlach H."/>
            <person name="Mayer K.F."/>
            <person name="Schwartz D.C."/>
            <person name="Town C.D."/>
        </authorList>
    </citation>
    <scope>GENOME REANNOTATION</scope>
    <source>
        <strain evidence="1">A17</strain>
        <strain evidence="2 3">cv. Jemalong A17</strain>
    </source>
</reference>
<reference evidence="2" key="3">
    <citation type="submission" date="2015-04" db="UniProtKB">
        <authorList>
            <consortium name="EnsemblPlants"/>
        </authorList>
    </citation>
    <scope>IDENTIFICATION</scope>
    <source>
        <strain evidence="2">cv. Jemalong A17</strain>
    </source>
</reference>
<evidence type="ECO:0000313" key="2">
    <source>
        <dbReference type="EnsemblPlants" id="KEH23704"/>
    </source>
</evidence>
<dbReference type="Proteomes" id="UP000002051">
    <property type="component" value="Unassembled WGS sequence"/>
</dbReference>
<evidence type="ECO:0000313" key="1">
    <source>
        <dbReference type="EMBL" id="KEH23704.1"/>
    </source>
</evidence>
<dbReference type="PANTHER" id="PTHR36746">
    <property type="entry name" value="BNAC04G51760D PROTEIN"/>
    <property type="match status" value="1"/>
</dbReference>
<dbReference type="EnsemblPlants" id="KEH23704">
    <property type="protein sequence ID" value="KEH23704"/>
    <property type="gene ID" value="MTR_7g094260"/>
</dbReference>
<dbReference type="HOGENOM" id="CLU_1449745_0_0_1"/>
<gene>
    <name evidence="1" type="ordered locus">MTR_7g094260</name>
</gene>
<dbReference type="AlphaFoldDB" id="A0A072U1W6"/>
<proteinExistence type="predicted"/>
<reference evidence="1 3" key="1">
    <citation type="journal article" date="2011" name="Nature">
        <title>The Medicago genome provides insight into the evolution of rhizobial symbioses.</title>
        <authorList>
            <person name="Young N.D."/>
            <person name="Debelle F."/>
            <person name="Oldroyd G.E."/>
            <person name="Geurts R."/>
            <person name="Cannon S.B."/>
            <person name="Udvardi M.K."/>
            <person name="Benedito V.A."/>
            <person name="Mayer K.F."/>
            <person name="Gouzy J."/>
            <person name="Schoof H."/>
            <person name="Van de Peer Y."/>
            <person name="Proost S."/>
            <person name="Cook D.R."/>
            <person name="Meyers B.C."/>
            <person name="Spannagl M."/>
            <person name="Cheung F."/>
            <person name="De Mita S."/>
            <person name="Krishnakumar V."/>
            <person name="Gundlach H."/>
            <person name="Zhou S."/>
            <person name="Mudge J."/>
            <person name="Bharti A.K."/>
            <person name="Murray J.D."/>
            <person name="Naoumkina M.A."/>
            <person name="Rosen B."/>
            <person name="Silverstein K.A."/>
            <person name="Tang H."/>
            <person name="Rombauts S."/>
            <person name="Zhao P.X."/>
            <person name="Zhou P."/>
            <person name="Barbe V."/>
            <person name="Bardou P."/>
            <person name="Bechner M."/>
            <person name="Bellec A."/>
            <person name="Berger A."/>
            <person name="Berges H."/>
            <person name="Bidwell S."/>
            <person name="Bisseling T."/>
            <person name="Choisne N."/>
            <person name="Couloux A."/>
            <person name="Denny R."/>
            <person name="Deshpande S."/>
            <person name="Dai X."/>
            <person name="Doyle J.J."/>
            <person name="Dudez A.M."/>
            <person name="Farmer A.D."/>
            <person name="Fouteau S."/>
            <person name="Franken C."/>
            <person name="Gibelin C."/>
            <person name="Gish J."/>
            <person name="Goldstein S."/>
            <person name="Gonzalez A.J."/>
            <person name="Green P.J."/>
            <person name="Hallab A."/>
            <person name="Hartog M."/>
            <person name="Hua A."/>
            <person name="Humphray S.J."/>
            <person name="Jeong D.H."/>
            <person name="Jing Y."/>
            <person name="Jocker A."/>
            <person name="Kenton S.M."/>
            <person name="Kim D.J."/>
            <person name="Klee K."/>
            <person name="Lai H."/>
            <person name="Lang C."/>
            <person name="Lin S."/>
            <person name="Macmil S.L."/>
            <person name="Magdelenat G."/>
            <person name="Matthews L."/>
            <person name="McCorrison J."/>
            <person name="Monaghan E.L."/>
            <person name="Mun J.H."/>
            <person name="Najar F.Z."/>
            <person name="Nicholson C."/>
            <person name="Noirot C."/>
            <person name="O'Bleness M."/>
            <person name="Paule C.R."/>
            <person name="Poulain J."/>
            <person name="Prion F."/>
            <person name="Qin B."/>
            <person name="Qu C."/>
            <person name="Retzel E.F."/>
            <person name="Riddle C."/>
            <person name="Sallet E."/>
            <person name="Samain S."/>
            <person name="Samson N."/>
            <person name="Sanders I."/>
            <person name="Saurat O."/>
            <person name="Scarpelli C."/>
            <person name="Schiex T."/>
            <person name="Segurens B."/>
            <person name="Severin A.J."/>
            <person name="Sherrier D.J."/>
            <person name="Shi R."/>
            <person name="Sims S."/>
            <person name="Singer S.R."/>
            <person name="Sinharoy S."/>
            <person name="Sterck L."/>
            <person name="Viollet A."/>
            <person name="Wang B.B."/>
            <person name="Wang K."/>
            <person name="Wang M."/>
            <person name="Wang X."/>
            <person name="Warfsmann J."/>
            <person name="Weissenbach J."/>
            <person name="White D.D."/>
            <person name="White J.D."/>
            <person name="Wiley G.B."/>
            <person name="Wincker P."/>
            <person name="Xing Y."/>
            <person name="Yang L."/>
            <person name="Yao Z."/>
            <person name="Ying F."/>
            <person name="Zhai J."/>
            <person name="Zhou L."/>
            <person name="Zuber A."/>
            <person name="Denarie J."/>
            <person name="Dixon R.A."/>
            <person name="May G.D."/>
            <person name="Schwartz D.C."/>
            <person name="Rogers J."/>
            <person name="Quetier F."/>
            <person name="Town C.D."/>
            <person name="Roe B.A."/>
        </authorList>
    </citation>
    <scope>NUCLEOTIDE SEQUENCE [LARGE SCALE GENOMIC DNA]</scope>
    <source>
        <strain evidence="1">A17</strain>
        <strain evidence="2 3">cv. Jemalong A17</strain>
    </source>
</reference>
<keyword evidence="3" id="KW-1185">Reference proteome</keyword>
<accession>A0A072U1W6</accession>
<evidence type="ECO:0000313" key="3">
    <source>
        <dbReference type="Proteomes" id="UP000002051"/>
    </source>
</evidence>
<dbReference type="EMBL" id="CM001223">
    <property type="protein sequence ID" value="KEH23704.1"/>
    <property type="molecule type" value="Genomic_DNA"/>
</dbReference>